<accession>L8G7F5</accession>
<feature type="region of interest" description="Disordered" evidence="1">
    <location>
        <begin position="515"/>
        <end position="557"/>
    </location>
</feature>
<dbReference type="InParanoid" id="L8G7F5"/>
<proteinExistence type="predicted"/>
<feature type="region of interest" description="Disordered" evidence="1">
    <location>
        <begin position="576"/>
        <end position="602"/>
    </location>
</feature>
<organism evidence="2 3">
    <name type="scientific">Pseudogymnoascus destructans (strain ATCC MYA-4855 / 20631-21)</name>
    <name type="common">Bat white-nose syndrome fungus</name>
    <name type="synonym">Geomyces destructans</name>
    <dbReference type="NCBI Taxonomy" id="658429"/>
    <lineage>
        <taxon>Eukaryota</taxon>
        <taxon>Fungi</taxon>
        <taxon>Dikarya</taxon>
        <taxon>Ascomycota</taxon>
        <taxon>Pezizomycotina</taxon>
        <taxon>Leotiomycetes</taxon>
        <taxon>Thelebolales</taxon>
        <taxon>Thelebolaceae</taxon>
        <taxon>Pseudogymnoascus</taxon>
    </lineage>
</organism>
<dbReference type="VEuPathDB" id="FungiDB:GMDG_03715"/>
<feature type="compositionally biased region" description="Acidic residues" evidence="1">
    <location>
        <begin position="118"/>
        <end position="129"/>
    </location>
</feature>
<gene>
    <name evidence="2" type="ORF">GMDG_03715</name>
</gene>
<feature type="region of interest" description="Disordered" evidence="1">
    <location>
        <begin position="212"/>
        <end position="253"/>
    </location>
</feature>
<feature type="compositionally biased region" description="Polar residues" evidence="1">
    <location>
        <begin position="411"/>
        <end position="424"/>
    </location>
</feature>
<feature type="compositionally biased region" description="Polar residues" evidence="1">
    <location>
        <begin position="63"/>
        <end position="79"/>
    </location>
</feature>
<feature type="region of interest" description="Disordered" evidence="1">
    <location>
        <begin position="438"/>
        <end position="476"/>
    </location>
</feature>
<feature type="region of interest" description="Disordered" evidence="1">
    <location>
        <begin position="304"/>
        <end position="424"/>
    </location>
</feature>
<keyword evidence="3" id="KW-1185">Reference proteome</keyword>
<evidence type="ECO:0000256" key="1">
    <source>
        <dbReference type="SAM" id="MobiDB-lite"/>
    </source>
</evidence>
<feature type="compositionally biased region" description="Polar residues" evidence="1">
    <location>
        <begin position="337"/>
        <end position="346"/>
    </location>
</feature>
<feature type="compositionally biased region" description="Low complexity" evidence="1">
    <location>
        <begin position="357"/>
        <end position="368"/>
    </location>
</feature>
<dbReference type="OrthoDB" id="3437607at2759"/>
<dbReference type="Proteomes" id="UP000011064">
    <property type="component" value="Unassembled WGS sequence"/>
</dbReference>
<sequence length="602" mass="65693">MLRPSPTIISLSKRDVVEHLENVVRKAATSRCGGAEQPGGTRFMQPLYNRQSTFTEDARAGTSWGQSSFQGTARFNTGDTIGGQSDGVDVSSGSKSSDGSDTDEASQMVEPISRLPSLDDEDLGTDDEYQLTRLSLRDDNPSEGVDLRQPLAFRSSESRRQETPQENNLGYVGFMERPSRDSSLFVPDDVSTPQEAGLPALQRLRARNSLPRSPLYRSYNHRPSPEGSRSVGLASQLVSPGSPGVLFSQPARRSRDYRLRTPAAFSWGESKKSRSILENFDISEPDSQIDMPLSIERSQLYSASFQGSDGEVSHPSSPPTRIFHPSGVAQPEDELSSLHTTNSEVSLHSLHLPPPFSTRSRSGSATRSLPAGNSSSPERSLGIHHGGDAGDRSITPSGLVGLDDIAGGQGLQQSPRSGSATGNVSSVPFRLVSAYRSRPPIGPWHLPSRSSPTTPRVSRDNRIASSAARPGPANTPYRRLHVYDERVPASLQPQTPEQLPEARHFSQYHFSYTAPAGRRHASAQQPRWQPPRRRWRRRSGSPPGLDTPGFAGLYGGQENTDDEVMFERAAQRLFVQHGRSGRGVNRSPGSTTPRRGSLFREA</sequence>
<feature type="compositionally biased region" description="Low complexity" evidence="1">
    <location>
        <begin position="447"/>
        <end position="456"/>
    </location>
</feature>
<feature type="region of interest" description="Disordered" evidence="1">
    <location>
        <begin position="56"/>
        <end position="200"/>
    </location>
</feature>
<name>L8G7F5_PSED2</name>
<dbReference type="EMBL" id="GL573230">
    <property type="protein sequence ID" value="ELR09135.1"/>
    <property type="molecule type" value="Genomic_DNA"/>
</dbReference>
<evidence type="ECO:0000313" key="2">
    <source>
        <dbReference type="EMBL" id="ELR09135.1"/>
    </source>
</evidence>
<reference evidence="3" key="1">
    <citation type="submission" date="2010-09" db="EMBL/GenBank/DDBJ databases">
        <title>The genome sequence of Geomyces destructans 20631-21.</title>
        <authorList>
            <consortium name="The Broad Institute Genome Sequencing Platform"/>
            <person name="Cuomo C.A."/>
            <person name="Blehert D.S."/>
            <person name="Lorch J.M."/>
            <person name="Young S.K."/>
            <person name="Zeng Q."/>
            <person name="Gargeya S."/>
            <person name="Fitzgerald M."/>
            <person name="Haas B."/>
            <person name="Abouelleil A."/>
            <person name="Alvarado L."/>
            <person name="Arachchi H.M."/>
            <person name="Berlin A."/>
            <person name="Brown A."/>
            <person name="Chapman S.B."/>
            <person name="Chen Z."/>
            <person name="Dunbar C."/>
            <person name="Freedman E."/>
            <person name="Gearin G."/>
            <person name="Gellesch M."/>
            <person name="Goldberg J."/>
            <person name="Griggs A."/>
            <person name="Gujja S."/>
            <person name="Heiman D."/>
            <person name="Howarth C."/>
            <person name="Larson L."/>
            <person name="Lui A."/>
            <person name="MacDonald P.J.P."/>
            <person name="Montmayeur A."/>
            <person name="Murphy C."/>
            <person name="Neiman D."/>
            <person name="Pearson M."/>
            <person name="Priest M."/>
            <person name="Roberts A."/>
            <person name="Saif S."/>
            <person name="Shea T."/>
            <person name="Shenoy N."/>
            <person name="Sisk P."/>
            <person name="Stolte C."/>
            <person name="Sykes S."/>
            <person name="Wortman J."/>
            <person name="Nusbaum C."/>
            <person name="Birren B."/>
        </authorList>
    </citation>
    <scope>NUCLEOTIDE SEQUENCE [LARGE SCALE GENOMIC DNA]</scope>
    <source>
        <strain evidence="3">ATCC MYA-4855 / 20631-21</strain>
    </source>
</reference>
<evidence type="ECO:0000313" key="3">
    <source>
        <dbReference type="Proteomes" id="UP000011064"/>
    </source>
</evidence>
<dbReference type="AlphaFoldDB" id="L8G7F5"/>
<protein>
    <submittedName>
        <fullName evidence="2">Uncharacterized protein</fullName>
    </submittedName>
</protein>
<dbReference type="HOGENOM" id="CLU_463904_0_0_1"/>
<feature type="compositionally biased region" description="Basic residues" evidence="1">
    <location>
        <begin position="530"/>
        <end position="539"/>
    </location>
</feature>
<feature type="compositionally biased region" description="Low complexity" evidence="1">
    <location>
        <begin position="86"/>
        <end position="99"/>
    </location>
</feature>